<accession>A0AAW6U7Y5</accession>
<organism evidence="2 3">
    <name type="scientific">Peloplasma aerotolerans</name>
    <dbReference type="NCBI Taxonomy" id="3044389"/>
    <lineage>
        <taxon>Bacteria</taxon>
        <taxon>Bacillati</taxon>
        <taxon>Mycoplasmatota</taxon>
        <taxon>Mollicutes</taxon>
        <taxon>Acholeplasmatales</taxon>
        <taxon>Acholeplasmataceae</taxon>
        <taxon>Peloplasma</taxon>
    </lineage>
</organism>
<protein>
    <submittedName>
        <fullName evidence="2">DUF1700 domain-containing protein</fullName>
    </submittedName>
</protein>
<proteinExistence type="predicted"/>
<keyword evidence="3" id="KW-1185">Reference proteome</keyword>
<evidence type="ECO:0000313" key="3">
    <source>
        <dbReference type="Proteomes" id="UP001431532"/>
    </source>
</evidence>
<dbReference type="Pfam" id="PF22564">
    <property type="entry name" value="HAAS"/>
    <property type="match status" value="1"/>
</dbReference>
<dbReference type="AlphaFoldDB" id="A0AAW6U7Y5"/>
<name>A0AAW6U7Y5_9MOLU</name>
<dbReference type="RefSeq" id="WP_282838455.1">
    <property type="nucleotide sequence ID" value="NZ_JASCXW010000001.1"/>
</dbReference>
<dbReference type="Proteomes" id="UP001431532">
    <property type="component" value="Unassembled WGS sequence"/>
</dbReference>
<keyword evidence="1" id="KW-0812">Transmembrane</keyword>
<evidence type="ECO:0000256" key="1">
    <source>
        <dbReference type="SAM" id="Phobius"/>
    </source>
</evidence>
<keyword evidence="1" id="KW-1133">Transmembrane helix</keyword>
<comment type="caution">
    <text evidence="2">The sequence shown here is derived from an EMBL/GenBank/DDBJ whole genome shotgun (WGS) entry which is preliminary data.</text>
</comment>
<feature type="transmembrane region" description="Helical" evidence="1">
    <location>
        <begin position="81"/>
        <end position="103"/>
    </location>
</feature>
<evidence type="ECO:0000313" key="2">
    <source>
        <dbReference type="EMBL" id="MDI6452059.1"/>
    </source>
</evidence>
<feature type="transmembrane region" description="Helical" evidence="1">
    <location>
        <begin position="140"/>
        <end position="162"/>
    </location>
</feature>
<gene>
    <name evidence="2" type="ORF">QJ521_00655</name>
</gene>
<dbReference type="EMBL" id="JASCXW010000001">
    <property type="protein sequence ID" value="MDI6452059.1"/>
    <property type="molecule type" value="Genomic_DNA"/>
</dbReference>
<feature type="transmembrane region" description="Helical" evidence="1">
    <location>
        <begin position="109"/>
        <end position="128"/>
    </location>
</feature>
<sequence length="187" mass="21599">MKTWLKELEKALSRKFYEDEVKDIVSYYEEMIEERRSSGENIDDILSEYKISEIVKTMTPNVLLKRPNRTHKDITKNTKQLVVVLLSTPFLLPLGILYVTFLIVAFSMMLVTGILILSSFAGIYLMVLDLIQSNMETANILGIAGFSMMTFSFAVLVSVWIYQIAWHLSKKMLVWFSNIARKKGELR</sequence>
<reference evidence="2" key="1">
    <citation type="submission" date="2023-05" db="EMBL/GenBank/DDBJ databases">
        <title>Mariniplasma microaerophilum sp. nov., a novel anaerobic mollicute isolated from terrestrial mud volcano, Taman Peninsula, Russia.</title>
        <authorList>
            <person name="Khomyakova M.A."/>
            <person name="Merkel A.Y."/>
            <person name="Slobodkin A.I."/>
        </authorList>
    </citation>
    <scope>NUCLEOTIDE SEQUENCE</scope>
    <source>
        <strain evidence="2">M4Ah</strain>
    </source>
</reference>
<keyword evidence="1" id="KW-0472">Membrane</keyword>